<sequence>MSSGTLRVFALPSLEEQVSVALRVLLPPQSPVIVDWCGLVASRRSLYVIDLRCGSVVREMPLLFAARPCIIAEGASVFVQCDEAIRVRLQDCQRGFSRHCSFRSFEQRQSKARAEQSAASTNAITIDLLAARDFQPSVSTVADAMAHIPRNRWMAIVAALGTRREDMLFDRGKESSLILAAKQLDPPPLFAVFSWTACEKQNVASRCRRAGADAVICSAEGLTDLLVAPAPRVLCLAGEETTMTVQSVARKYNFTVVRVATNAEALDHVLHRGPWGAVIAALGTRRGVDLIFDAADDRSTLISVVKRLQPSPTMVVFSHTACKHGVMSQACMDAGADSVLCTAEDLEKLVAAIEASRASFLLDTSAPDVPPEPIPDIEEEPPASPFPIYRTTAEYPIVASRVEQNRELERKLGPSHPALKDLKSLLREIEDMLDSLPHPLTVTSLSSPLPPVRFVHISDTHHHHKNVFLPPGEVLLHTGDLVGNYGDRDIFKHLADFVDWLFKIESRFKLIVVIAGNHDTLLDEQRYPADAAKAKKPFIESLPSNVVYLENGLVEYQGLKIWGSPTVSCREETLGKRYLSNAFERPRAQRQQIWSKIPEGLDVLMTHAPPHQIRTSECGCELLLERLRRLREPPKFHCFGHDHDYFGVEAKGKTIFINGALEEVRRMDPARAAQLCGWVFDIPRKDTDVVMRPTMSMAGGTVGKLESQDFWKPHEQMLVGMAVLPGGHFVATACPREIRGWAWPGDRKGSVPYLLWTVSTLPHNVGGTCCEVTSLLWLPSPVTAGRLAVFGECDGSLVICELQLCASFGDAPGLASA</sequence>
<reference evidence="2" key="1">
    <citation type="submission" date="2021-02" db="EMBL/GenBank/DDBJ databases">
        <authorList>
            <person name="Dougan E. K."/>
            <person name="Rhodes N."/>
            <person name="Thang M."/>
            <person name="Chan C."/>
        </authorList>
    </citation>
    <scope>NUCLEOTIDE SEQUENCE</scope>
</reference>
<dbReference type="InterPro" id="IPR051693">
    <property type="entry name" value="UPF0046_metallophosphoest"/>
</dbReference>
<feature type="non-terminal residue" evidence="2">
    <location>
        <position position="817"/>
    </location>
</feature>
<name>A0A812P7R9_9DINO</name>
<organism evidence="2 3">
    <name type="scientific">Symbiodinium necroappetens</name>
    <dbReference type="NCBI Taxonomy" id="1628268"/>
    <lineage>
        <taxon>Eukaryota</taxon>
        <taxon>Sar</taxon>
        <taxon>Alveolata</taxon>
        <taxon>Dinophyceae</taxon>
        <taxon>Suessiales</taxon>
        <taxon>Symbiodiniaceae</taxon>
        <taxon>Symbiodinium</taxon>
    </lineage>
</organism>
<protein>
    <submittedName>
        <fullName evidence="2">Mpped2 protein</fullName>
    </submittedName>
</protein>
<feature type="domain" description="Calcineurin-like phosphoesterase" evidence="1">
    <location>
        <begin position="453"/>
        <end position="645"/>
    </location>
</feature>
<dbReference type="EMBL" id="CAJNJA010014354">
    <property type="protein sequence ID" value="CAE7340609.1"/>
    <property type="molecule type" value="Genomic_DNA"/>
</dbReference>
<dbReference type="SUPFAM" id="SSF56300">
    <property type="entry name" value="Metallo-dependent phosphatases"/>
    <property type="match status" value="1"/>
</dbReference>
<dbReference type="OrthoDB" id="418959at2759"/>
<dbReference type="PANTHER" id="PTHR12905:SF0">
    <property type="entry name" value="CALCINEURIN-LIKE PHOSPHOESTERASE DOMAIN-CONTAINING PROTEIN"/>
    <property type="match status" value="1"/>
</dbReference>
<dbReference type="Gene3D" id="3.60.21.10">
    <property type="match status" value="1"/>
</dbReference>
<dbReference type="InterPro" id="IPR004843">
    <property type="entry name" value="Calcineurin-like_PHP"/>
</dbReference>
<evidence type="ECO:0000313" key="2">
    <source>
        <dbReference type="EMBL" id="CAE7340609.1"/>
    </source>
</evidence>
<evidence type="ECO:0000313" key="3">
    <source>
        <dbReference type="Proteomes" id="UP000601435"/>
    </source>
</evidence>
<dbReference type="Pfam" id="PF00149">
    <property type="entry name" value="Metallophos"/>
    <property type="match status" value="1"/>
</dbReference>
<dbReference type="InterPro" id="IPR029052">
    <property type="entry name" value="Metallo-depent_PP-like"/>
</dbReference>
<gene>
    <name evidence="2" type="primary">Mpped2</name>
    <name evidence="2" type="ORF">SNEC2469_LOCUS8764</name>
</gene>
<comment type="caution">
    <text evidence="2">The sequence shown here is derived from an EMBL/GenBank/DDBJ whole genome shotgun (WGS) entry which is preliminary data.</text>
</comment>
<proteinExistence type="predicted"/>
<dbReference type="GO" id="GO:0016787">
    <property type="term" value="F:hydrolase activity"/>
    <property type="evidence" value="ECO:0007669"/>
    <property type="project" value="InterPro"/>
</dbReference>
<keyword evidence="3" id="KW-1185">Reference proteome</keyword>
<dbReference type="PANTHER" id="PTHR12905">
    <property type="entry name" value="METALLOPHOSPHOESTERASE"/>
    <property type="match status" value="1"/>
</dbReference>
<accession>A0A812P7R9</accession>
<dbReference type="AlphaFoldDB" id="A0A812P7R9"/>
<evidence type="ECO:0000259" key="1">
    <source>
        <dbReference type="Pfam" id="PF00149"/>
    </source>
</evidence>
<dbReference type="Proteomes" id="UP000601435">
    <property type="component" value="Unassembled WGS sequence"/>
</dbReference>